<dbReference type="Proteomes" id="UP000251891">
    <property type="component" value="Unassembled WGS sequence"/>
</dbReference>
<feature type="transmembrane region" description="Helical" evidence="1">
    <location>
        <begin position="101"/>
        <end position="121"/>
    </location>
</feature>
<evidence type="ECO:0000313" key="3">
    <source>
        <dbReference type="Proteomes" id="UP000251891"/>
    </source>
</evidence>
<name>A0A365H5R4_9ACTN</name>
<reference evidence="2 3" key="1">
    <citation type="submission" date="2018-06" db="EMBL/GenBank/DDBJ databases">
        <title>Actinomadura craniellae sp. nov. isolated from marine sponge Craniella sp.</title>
        <authorList>
            <person name="Li L."/>
            <person name="Xu Q.H."/>
            <person name="Lin H.W."/>
            <person name="Lu Y.H."/>
        </authorList>
    </citation>
    <scope>NUCLEOTIDE SEQUENCE [LARGE SCALE GENOMIC DNA]</scope>
    <source>
        <strain evidence="2 3">LHW63021</strain>
    </source>
</reference>
<accession>A0A365H5R4</accession>
<keyword evidence="3" id="KW-1185">Reference proteome</keyword>
<evidence type="ECO:0000313" key="2">
    <source>
        <dbReference type="EMBL" id="RAY14431.1"/>
    </source>
</evidence>
<dbReference type="EMBL" id="QLYX01000006">
    <property type="protein sequence ID" value="RAY14431.1"/>
    <property type="molecule type" value="Genomic_DNA"/>
</dbReference>
<sequence length="124" mass="12490">MNRPVRAAVESGFVMAAALLVIGFVSVVVAVGSPKTVAGDSFVWTSALAVIMLLLGFGGVAGALAARRLPGRRRLPLALVGPLTVMTLAAIPAAIDGDWAGVLLYEAGTLAGTAGGVLFFGGRR</sequence>
<organism evidence="2 3">
    <name type="scientific">Actinomadura craniellae</name>
    <dbReference type="NCBI Taxonomy" id="2231787"/>
    <lineage>
        <taxon>Bacteria</taxon>
        <taxon>Bacillati</taxon>
        <taxon>Actinomycetota</taxon>
        <taxon>Actinomycetes</taxon>
        <taxon>Streptosporangiales</taxon>
        <taxon>Thermomonosporaceae</taxon>
        <taxon>Actinomadura</taxon>
    </lineage>
</organism>
<keyword evidence="1" id="KW-0812">Transmembrane</keyword>
<feature type="transmembrane region" description="Helical" evidence="1">
    <location>
        <begin position="43"/>
        <end position="65"/>
    </location>
</feature>
<dbReference type="RefSeq" id="WP_111868207.1">
    <property type="nucleotide sequence ID" value="NZ_QLYX01000006.1"/>
</dbReference>
<keyword evidence="1" id="KW-1133">Transmembrane helix</keyword>
<feature type="transmembrane region" description="Helical" evidence="1">
    <location>
        <begin position="12"/>
        <end position="31"/>
    </location>
</feature>
<keyword evidence="1" id="KW-0472">Membrane</keyword>
<evidence type="ECO:0000256" key="1">
    <source>
        <dbReference type="SAM" id="Phobius"/>
    </source>
</evidence>
<protein>
    <submittedName>
        <fullName evidence="2">Uncharacterized protein</fullName>
    </submittedName>
</protein>
<comment type="caution">
    <text evidence="2">The sequence shown here is derived from an EMBL/GenBank/DDBJ whole genome shotgun (WGS) entry which is preliminary data.</text>
</comment>
<dbReference type="AlphaFoldDB" id="A0A365H5R4"/>
<proteinExistence type="predicted"/>
<feature type="transmembrane region" description="Helical" evidence="1">
    <location>
        <begin position="77"/>
        <end position="95"/>
    </location>
</feature>
<gene>
    <name evidence="2" type="ORF">DPM19_15860</name>
</gene>